<dbReference type="OMA" id="LWLKDQW"/>
<proteinExistence type="predicted"/>
<reference evidence="5" key="2">
    <citation type="submission" date="2017-06" db="EMBL/GenBank/DDBJ databases">
        <title>WGS assembly of Brachypodium distachyon.</title>
        <authorList>
            <consortium name="The International Brachypodium Initiative"/>
            <person name="Lucas S."/>
            <person name="Harmon-Smith M."/>
            <person name="Lail K."/>
            <person name="Tice H."/>
            <person name="Grimwood J."/>
            <person name="Bruce D."/>
            <person name="Barry K."/>
            <person name="Shu S."/>
            <person name="Lindquist E."/>
            <person name="Wang M."/>
            <person name="Pitluck S."/>
            <person name="Vogel J.P."/>
            <person name="Garvin D.F."/>
            <person name="Mockler T.C."/>
            <person name="Schmutz J."/>
            <person name="Rokhsar D."/>
            <person name="Bevan M.W."/>
        </authorList>
    </citation>
    <scope>NUCLEOTIDE SEQUENCE</scope>
    <source>
        <strain evidence="5">Bd21</strain>
    </source>
</reference>
<dbReference type="eggNOG" id="KOG0381">
    <property type="taxonomic scope" value="Eukaryota"/>
</dbReference>
<dbReference type="CDD" id="cd22006">
    <property type="entry name" value="HMG-box_AtHMGB6-like_rpt1"/>
    <property type="match status" value="1"/>
</dbReference>
<feature type="DNA-binding region" description="HMG box" evidence="1">
    <location>
        <begin position="209"/>
        <end position="277"/>
    </location>
</feature>
<evidence type="ECO:0000256" key="2">
    <source>
        <dbReference type="SAM" id="Coils"/>
    </source>
</evidence>
<evidence type="ECO:0000313" key="7">
    <source>
        <dbReference type="Proteomes" id="UP000008810"/>
    </source>
</evidence>
<dbReference type="SUPFAM" id="SSF47095">
    <property type="entry name" value="HMG-box"/>
    <property type="match status" value="3"/>
</dbReference>
<dbReference type="Gene3D" id="1.10.30.10">
    <property type="entry name" value="High mobility group box domain"/>
    <property type="match status" value="3"/>
</dbReference>
<accession>I1HZB8</accession>
<feature type="coiled-coil region" evidence="2">
    <location>
        <begin position="114"/>
        <end position="169"/>
    </location>
</feature>
<feature type="compositionally biased region" description="Basic residues" evidence="3">
    <location>
        <begin position="45"/>
        <end position="55"/>
    </location>
</feature>
<feature type="region of interest" description="Disordered" evidence="3">
    <location>
        <begin position="426"/>
        <end position="463"/>
    </location>
</feature>
<dbReference type="KEGG" id="bdi:100838395"/>
<dbReference type="Gramene" id="KQJ94284">
    <property type="protein sequence ID" value="KQJ94284"/>
    <property type="gene ID" value="BRADI_3g09690v3"/>
</dbReference>
<dbReference type="GO" id="GO:0005634">
    <property type="term" value="C:nucleus"/>
    <property type="evidence" value="ECO:0007669"/>
    <property type="project" value="UniProtKB-UniRule"/>
</dbReference>
<feature type="region of interest" description="Disordered" evidence="3">
    <location>
        <begin position="44"/>
        <end position="111"/>
    </location>
</feature>
<dbReference type="InterPro" id="IPR044601">
    <property type="entry name" value="HMGB6/HMGB13"/>
</dbReference>
<dbReference type="OrthoDB" id="1919336at2759"/>
<dbReference type="PANTHER" id="PTHR46912">
    <property type="entry name" value="HIGH MOBILITY GROUP B PROTEIN 13"/>
    <property type="match status" value="1"/>
</dbReference>
<evidence type="ECO:0000259" key="4">
    <source>
        <dbReference type="PROSITE" id="PS50118"/>
    </source>
</evidence>
<dbReference type="GO" id="GO:0003677">
    <property type="term" value="F:DNA binding"/>
    <property type="evidence" value="ECO:0000318"/>
    <property type="project" value="GO_Central"/>
</dbReference>
<dbReference type="AlphaFoldDB" id="I1HZB8"/>
<dbReference type="EnsemblPlants" id="KQJ94284">
    <property type="protein sequence ID" value="KQJ94284"/>
    <property type="gene ID" value="BRADI_3g09690v3"/>
</dbReference>
<name>I1HZB8_BRADI</name>
<feature type="domain" description="HMG box" evidence="4">
    <location>
        <begin position="454"/>
        <end position="522"/>
    </location>
</feature>
<dbReference type="RefSeq" id="XP_003571177.1">
    <property type="nucleotide sequence ID" value="XM_003571129.4"/>
</dbReference>
<feature type="DNA-binding region" description="HMG box" evidence="1">
    <location>
        <begin position="454"/>
        <end position="522"/>
    </location>
</feature>
<keyword evidence="1" id="KW-0238">DNA-binding</keyword>
<feature type="domain" description="HMG box" evidence="4">
    <location>
        <begin position="329"/>
        <end position="395"/>
    </location>
</feature>
<feature type="compositionally biased region" description="Low complexity" evidence="3">
    <location>
        <begin position="97"/>
        <end position="107"/>
    </location>
</feature>
<reference evidence="6" key="3">
    <citation type="submission" date="2018-08" db="UniProtKB">
        <authorList>
            <consortium name="EnsemblPlants"/>
        </authorList>
    </citation>
    <scope>IDENTIFICATION</scope>
    <source>
        <strain evidence="6">cv. Bd21</strain>
    </source>
</reference>
<feature type="DNA-binding region" description="HMG box" evidence="1">
    <location>
        <begin position="329"/>
        <end position="395"/>
    </location>
</feature>
<evidence type="ECO:0000313" key="5">
    <source>
        <dbReference type="EMBL" id="KQJ94284.1"/>
    </source>
</evidence>
<dbReference type="Pfam" id="PF00505">
    <property type="entry name" value="HMG_box"/>
    <property type="match status" value="3"/>
</dbReference>
<keyword evidence="1" id="KW-0539">Nucleus</keyword>
<dbReference type="EMBL" id="CM000882">
    <property type="protein sequence ID" value="KQJ94284.1"/>
    <property type="molecule type" value="Genomic_DNA"/>
</dbReference>
<evidence type="ECO:0000256" key="1">
    <source>
        <dbReference type="PROSITE-ProRule" id="PRU00267"/>
    </source>
</evidence>
<dbReference type="InterPro" id="IPR036910">
    <property type="entry name" value="HMG_box_dom_sf"/>
</dbReference>
<protein>
    <recommendedName>
        <fullName evidence="4">HMG box domain-containing protein</fullName>
    </recommendedName>
</protein>
<dbReference type="PANTHER" id="PTHR46912:SF1">
    <property type="entry name" value="HIGH MOBILITY GROUP B PROTEIN 13"/>
    <property type="match status" value="1"/>
</dbReference>
<evidence type="ECO:0000256" key="3">
    <source>
        <dbReference type="SAM" id="MobiDB-lite"/>
    </source>
</evidence>
<gene>
    <name evidence="6" type="primary">LOC100838395</name>
    <name evidence="5" type="ORF">BRADI_3g09690v3</name>
</gene>
<dbReference type="STRING" id="15368.I1HZB8"/>
<keyword evidence="7" id="KW-1185">Reference proteome</keyword>
<feature type="region of interest" description="Disordered" evidence="3">
    <location>
        <begin position="174"/>
        <end position="212"/>
    </location>
</feature>
<dbReference type="Proteomes" id="UP000008810">
    <property type="component" value="Chromosome 3"/>
</dbReference>
<feature type="compositionally biased region" description="Low complexity" evidence="3">
    <location>
        <begin position="56"/>
        <end position="69"/>
    </location>
</feature>
<reference evidence="5 6" key="1">
    <citation type="journal article" date="2010" name="Nature">
        <title>Genome sequencing and analysis of the model grass Brachypodium distachyon.</title>
        <authorList>
            <consortium name="International Brachypodium Initiative"/>
        </authorList>
    </citation>
    <scope>NUCLEOTIDE SEQUENCE [LARGE SCALE GENOMIC DNA]</scope>
    <source>
        <strain evidence="5 6">Bd21</strain>
    </source>
</reference>
<dbReference type="GeneID" id="100838395"/>
<feature type="domain" description="HMG box" evidence="4">
    <location>
        <begin position="209"/>
        <end position="277"/>
    </location>
</feature>
<feature type="region of interest" description="Disordered" evidence="3">
    <location>
        <begin position="309"/>
        <end position="335"/>
    </location>
</feature>
<dbReference type="SMART" id="SM00398">
    <property type="entry name" value="HMG"/>
    <property type="match status" value="3"/>
</dbReference>
<evidence type="ECO:0000313" key="6">
    <source>
        <dbReference type="EnsemblPlants" id="KQJ94284"/>
    </source>
</evidence>
<sequence>MATVAAGNQRSALGRKALSTVLDNDANISAGKADVTAAALSPLQKTKRVSSKRGKAAAPSAAAAGQALDADADVSAGKADVATAAPASAQKAKRASSKNGKGKAAAAPSMADELTELQGMLERLRLEKEKAEEMVRERDEVIRKKEEEIETKGKQQERLQAELKKMQRVKEFKPTMNLPLVKSLLDKDQDGDDKGKKKKKGKGKSGNERKKPCPAYLLWCKDQWAEIKKENSDADFKEVSNALGAKWKTISAEEKQPYEERYRQEKEAYLQVVGQEKREAEAMKLFEEEQMRWTAKELLEQYLKFRQEADGSDKKAKKKNKKEKDPSKPKQPMSAYFVYSQERRAALVAEKKNVPEIGKITGEEWKSMTDAQKAPYEEVASKQKEEYHKQMEVYKQKKLEETQSLEKEEEEQKKVMKQEALQLLKKKEKTDNIIKKTKEKRQKKKQENVDPNRPKKPASSFLLFSKEARKQLVEERPGVNNSTINALISVKWKELSGTEKKTWSEKAAEGMAAYKREMEEYTNAHTSSPSSCSSSSA</sequence>
<feature type="compositionally biased region" description="Basic and acidic residues" evidence="3">
    <location>
        <begin position="184"/>
        <end position="195"/>
    </location>
</feature>
<organism evidence="6">
    <name type="scientific">Brachypodium distachyon</name>
    <name type="common">Purple false brome</name>
    <name type="synonym">Trachynia distachya</name>
    <dbReference type="NCBI Taxonomy" id="15368"/>
    <lineage>
        <taxon>Eukaryota</taxon>
        <taxon>Viridiplantae</taxon>
        <taxon>Streptophyta</taxon>
        <taxon>Embryophyta</taxon>
        <taxon>Tracheophyta</taxon>
        <taxon>Spermatophyta</taxon>
        <taxon>Magnoliopsida</taxon>
        <taxon>Liliopsida</taxon>
        <taxon>Poales</taxon>
        <taxon>Poaceae</taxon>
        <taxon>BOP clade</taxon>
        <taxon>Pooideae</taxon>
        <taxon>Stipodae</taxon>
        <taxon>Brachypodieae</taxon>
        <taxon>Brachypodium</taxon>
    </lineage>
</organism>
<dbReference type="PROSITE" id="PS50118">
    <property type="entry name" value="HMG_BOX_2"/>
    <property type="match status" value="3"/>
</dbReference>
<keyword evidence="2" id="KW-0175">Coiled coil</keyword>
<dbReference type="InterPro" id="IPR009071">
    <property type="entry name" value="HMG_box_dom"/>
</dbReference>
<dbReference type="HOGENOM" id="CLU_041972_2_0_1"/>